<dbReference type="InterPro" id="IPR036890">
    <property type="entry name" value="HATPase_C_sf"/>
</dbReference>
<evidence type="ECO:0000256" key="2">
    <source>
        <dbReference type="ARBA" id="ARBA00012438"/>
    </source>
</evidence>
<dbReference type="Proteomes" id="UP000020529">
    <property type="component" value="Unassembled WGS sequence"/>
</dbReference>
<dbReference type="InterPro" id="IPR050736">
    <property type="entry name" value="Sensor_HK_Regulatory"/>
</dbReference>
<feature type="transmembrane region" description="Helical" evidence="7">
    <location>
        <begin position="261"/>
        <end position="289"/>
    </location>
</feature>
<comment type="catalytic activity">
    <reaction evidence="1">
        <text>ATP + protein L-histidine = ADP + protein N-phospho-L-histidine.</text>
        <dbReference type="EC" id="2.7.13.3"/>
    </reaction>
</comment>
<dbReference type="InterPro" id="IPR004358">
    <property type="entry name" value="Sig_transdc_His_kin-like_C"/>
</dbReference>
<evidence type="ECO:0000256" key="6">
    <source>
        <dbReference type="SAM" id="Coils"/>
    </source>
</evidence>
<dbReference type="GO" id="GO:0000160">
    <property type="term" value="P:phosphorelay signal transduction system"/>
    <property type="evidence" value="ECO:0007669"/>
    <property type="project" value="UniProtKB-KW"/>
</dbReference>
<protein>
    <recommendedName>
        <fullName evidence="2">histidine kinase</fullName>
        <ecNumber evidence="2">2.7.13.3</ecNumber>
    </recommendedName>
</protein>
<dbReference type="PROSITE" id="PS50109">
    <property type="entry name" value="HIS_KIN"/>
    <property type="match status" value="1"/>
</dbReference>
<dbReference type="SUPFAM" id="SSF55874">
    <property type="entry name" value="ATPase domain of HSP90 chaperone/DNA topoisomerase II/histidine kinase"/>
    <property type="match status" value="1"/>
</dbReference>
<evidence type="ECO:0000256" key="7">
    <source>
        <dbReference type="SAM" id="Phobius"/>
    </source>
</evidence>
<keyword evidence="3" id="KW-0808">Transferase</keyword>
<keyword evidence="7" id="KW-0812">Transmembrane</keyword>
<keyword evidence="5" id="KW-0902">Two-component regulatory system</keyword>
<evidence type="ECO:0000313" key="10">
    <source>
        <dbReference type="EMBL" id="EXY72494.1"/>
    </source>
</evidence>
<evidence type="ECO:0000256" key="1">
    <source>
        <dbReference type="ARBA" id="ARBA00000085"/>
    </source>
</evidence>
<dbReference type="AlphaFoldDB" id="A0A015SJT5"/>
<proteinExistence type="predicted"/>
<comment type="caution">
    <text evidence="10">The sequence shown here is derived from an EMBL/GenBank/DDBJ whole genome shotgun (WGS) entry which is preliminary data.</text>
</comment>
<feature type="signal peptide" evidence="8">
    <location>
        <begin position="1"/>
        <end position="20"/>
    </location>
</feature>
<dbReference type="PATRIC" id="fig|1339315.3.peg.4353"/>
<feature type="domain" description="Histidine kinase" evidence="9">
    <location>
        <begin position="314"/>
        <end position="517"/>
    </location>
</feature>
<dbReference type="Gene3D" id="3.30.565.10">
    <property type="entry name" value="Histidine kinase-like ATPase, C-terminal domain"/>
    <property type="match status" value="1"/>
</dbReference>
<dbReference type="Pfam" id="PF02518">
    <property type="entry name" value="HATPase_c"/>
    <property type="match status" value="1"/>
</dbReference>
<dbReference type="RefSeq" id="WP_005804006.1">
    <property type="nucleotide sequence ID" value="NZ_JGCY01000403.1"/>
</dbReference>
<dbReference type="SMART" id="SM00387">
    <property type="entry name" value="HATPase_c"/>
    <property type="match status" value="1"/>
</dbReference>
<keyword evidence="7" id="KW-1133">Transmembrane helix</keyword>
<dbReference type="PANTHER" id="PTHR43711:SF26">
    <property type="entry name" value="SENSOR HISTIDINE KINASE RCSC"/>
    <property type="match status" value="1"/>
</dbReference>
<dbReference type="EMBL" id="JGCY01000403">
    <property type="protein sequence ID" value="EXY72494.1"/>
    <property type="molecule type" value="Genomic_DNA"/>
</dbReference>
<organism evidence="10 11">
    <name type="scientific">Bacteroides fragilis str. 3988T(B)14</name>
    <dbReference type="NCBI Taxonomy" id="1339315"/>
    <lineage>
        <taxon>Bacteria</taxon>
        <taxon>Pseudomonadati</taxon>
        <taxon>Bacteroidota</taxon>
        <taxon>Bacteroidia</taxon>
        <taxon>Bacteroidales</taxon>
        <taxon>Bacteroidaceae</taxon>
        <taxon>Bacteroides</taxon>
    </lineage>
</organism>
<dbReference type="PRINTS" id="PR00344">
    <property type="entry name" value="BCTRLSENSOR"/>
</dbReference>
<evidence type="ECO:0000256" key="8">
    <source>
        <dbReference type="SAM" id="SignalP"/>
    </source>
</evidence>
<dbReference type="PANTHER" id="PTHR43711">
    <property type="entry name" value="TWO-COMPONENT HISTIDINE KINASE"/>
    <property type="match status" value="1"/>
</dbReference>
<keyword evidence="7" id="KW-0472">Membrane</keyword>
<dbReference type="GO" id="GO:0004673">
    <property type="term" value="F:protein histidine kinase activity"/>
    <property type="evidence" value="ECO:0007669"/>
    <property type="project" value="UniProtKB-EC"/>
</dbReference>
<keyword evidence="8" id="KW-0732">Signal</keyword>
<keyword evidence="4 10" id="KW-0418">Kinase</keyword>
<dbReference type="InterPro" id="IPR003594">
    <property type="entry name" value="HATPase_dom"/>
</dbReference>
<feature type="chain" id="PRO_5001476150" description="histidine kinase" evidence="8">
    <location>
        <begin position="21"/>
        <end position="517"/>
    </location>
</feature>
<feature type="coiled-coil region" evidence="6">
    <location>
        <begin position="228"/>
        <end position="255"/>
    </location>
</feature>
<reference evidence="10 11" key="1">
    <citation type="submission" date="2014-02" db="EMBL/GenBank/DDBJ databases">
        <authorList>
            <person name="Sears C."/>
            <person name="Carroll K."/>
            <person name="Sack B.R."/>
            <person name="Qadri F."/>
            <person name="Myers L.L."/>
            <person name="Chung G.-T."/>
            <person name="Escheverria P."/>
            <person name="Fraser C.M."/>
            <person name="Sadzewicz L."/>
            <person name="Shefchek K.A."/>
            <person name="Tallon L."/>
            <person name="Das S.P."/>
            <person name="Daugherty S."/>
            <person name="Mongodin E.F."/>
        </authorList>
    </citation>
    <scope>NUCLEOTIDE SEQUENCE [LARGE SCALE GENOMIC DNA]</scope>
    <source>
        <strain evidence="11">3988T(B)14</strain>
    </source>
</reference>
<gene>
    <name evidence="10" type="ORF">M124_3710</name>
</gene>
<evidence type="ECO:0000313" key="11">
    <source>
        <dbReference type="Proteomes" id="UP000020529"/>
    </source>
</evidence>
<accession>A0A015SJT5</accession>
<keyword evidence="6" id="KW-0175">Coiled coil</keyword>
<dbReference type="InterPro" id="IPR005467">
    <property type="entry name" value="His_kinase_dom"/>
</dbReference>
<name>A0A015SJT5_BACFG</name>
<evidence type="ECO:0000256" key="4">
    <source>
        <dbReference type="ARBA" id="ARBA00022777"/>
    </source>
</evidence>
<sequence length="517" mass="58390">MKISTLILTILVCFSTIVDAQGTQNRANELMKQAQSSLEQKEYTKARYLFIQAYGAFATQENYPKAVECGIQGAALYHRENYYKEAFDLCRGMDQLVWAGEQKQQKQFYPLRFQITKERLQMYIGLKNAAQAKIQLDKLAETAGLAKNDSLSENLLYTQASYYYTFGQNTQGDACFQKLINQYKAQKNYDKVNECYKKLIAIGRKSNNASLVARTYENFIVWTDSVKAMTAQDELNVLKRKYDESQQIIQEKEDTLSGKQYMIVGLCTLVVILIAGLIFVAIVLLRFIAGNRKLKKSVQIANEHNELKTQFIQNISAQMEPTLDTLASSAAELSDKAPQQAQQMQGQVAALKKFSNDIQELSTLENSLTEPYEMKEINVNTFCEATMDKVKEFVQPEVSTVVNAAKLQIKTNPEQLERILIHLLKNAAEYTESGKIFLDFKKRGAHTHQFIISDTGTGIPVEKQENLFKPFTEIKDLTEGDGLGLPICALIATKMNGSLTLDTSYTKGSRFVLELHA</sequence>
<evidence type="ECO:0000256" key="3">
    <source>
        <dbReference type="ARBA" id="ARBA00022679"/>
    </source>
</evidence>
<evidence type="ECO:0000259" key="9">
    <source>
        <dbReference type="PROSITE" id="PS50109"/>
    </source>
</evidence>
<dbReference type="EC" id="2.7.13.3" evidence="2"/>
<evidence type="ECO:0000256" key="5">
    <source>
        <dbReference type="ARBA" id="ARBA00023012"/>
    </source>
</evidence>